<dbReference type="RefSeq" id="XP_005651846.1">
    <property type="nucleotide sequence ID" value="XM_005651789.1"/>
</dbReference>
<dbReference type="OrthoDB" id="504357at2759"/>
<dbReference type="Pfam" id="PF05755">
    <property type="entry name" value="REF"/>
    <property type="match status" value="1"/>
</dbReference>
<comment type="similarity">
    <text evidence="1">Belongs to the REF/SRPP family.</text>
</comment>
<organism evidence="2 3">
    <name type="scientific">Coccomyxa subellipsoidea (strain C-169)</name>
    <name type="common">Green microalga</name>
    <dbReference type="NCBI Taxonomy" id="574566"/>
    <lineage>
        <taxon>Eukaryota</taxon>
        <taxon>Viridiplantae</taxon>
        <taxon>Chlorophyta</taxon>
        <taxon>core chlorophytes</taxon>
        <taxon>Trebouxiophyceae</taxon>
        <taxon>Trebouxiophyceae incertae sedis</taxon>
        <taxon>Coccomyxaceae</taxon>
        <taxon>Coccomyxa</taxon>
        <taxon>Coccomyxa subellipsoidea</taxon>
    </lineage>
</organism>
<comment type="caution">
    <text evidence="2">The sequence shown here is derived from an EMBL/GenBank/DDBJ whole genome shotgun (WGS) entry which is preliminary data.</text>
</comment>
<evidence type="ECO:0000256" key="1">
    <source>
        <dbReference type="ARBA" id="ARBA00009737"/>
    </source>
</evidence>
<gene>
    <name evidence="2" type="ORF">COCSUDRAFT_52125</name>
</gene>
<dbReference type="AlphaFoldDB" id="I0Z9I3"/>
<evidence type="ECO:0000313" key="2">
    <source>
        <dbReference type="EMBL" id="EIE27302.1"/>
    </source>
</evidence>
<accession>I0Z9I3</accession>
<evidence type="ECO:0000313" key="3">
    <source>
        <dbReference type="Proteomes" id="UP000007264"/>
    </source>
</evidence>
<sequence length="294" mass="31857">MEGRRARRSLKRLDFVRAYSEYYWSKANNLVAAVYSNSRALVPSALNSSIRAVEDKVTELGTPLLAAVQSRSEQVLTSLDRKVDSALCAAQSVLYPKGLDNVVAASRAQHAATVEAAHEARDAYLKKVEEALEFLRAAGISGAAKYAAGTVCCCVDEAQKIPPALEREAEAVLLKVSEAWTKLVSLPPVNKLLDTAQPSVEFTRRKYVEAHGAIVASAAYTRTLETAAQVTESVVYRFSASKLYPVISSYADPALDRITHSPYYSAVVDHLKPTCANSQLSKSASLDSLPCIQC</sequence>
<dbReference type="eggNOG" id="ENOG502SX9U">
    <property type="taxonomic scope" value="Eukaryota"/>
</dbReference>
<dbReference type="GeneID" id="17045317"/>
<dbReference type="InterPro" id="IPR008802">
    <property type="entry name" value="REF"/>
</dbReference>
<dbReference type="EMBL" id="AGSI01000001">
    <property type="protein sequence ID" value="EIE27302.1"/>
    <property type="molecule type" value="Genomic_DNA"/>
</dbReference>
<name>I0Z9I3_COCSC</name>
<dbReference type="Proteomes" id="UP000007264">
    <property type="component" value="Unassembled WGS sequence"/>
</dbReference>
<dbReference type="STRING" id="574566.I0Z9I3"/>
<reference evidence="2 3" key="1">
    <citation type="journal article" date="2012" name="Genome Biol.">
        <title>The genome of the polar eukaryotic microalga coccomyxa subellipsoidea reveals traits of cold adaptation.</title>
        <authorList>
            <person name="Blanc G."/>
            <person name="Agarkova I."/>
            <person name="Grimwood J."/>
            <person name="Kuo A."/>
            <person name="Brueggeman A."/>
            <person name="Dunigan D."/>
            <person name="Gurnon J."/>
            <person name="Ladunga I."/>
            <person name="Lindquist E."/>
            <person name="Lucas S."/>
            <person name="Pangilinan J."/>
            <person name="Proschold T."/>
            <person name="Salamov A."/>
            <person name="Schmutz J."/>
            <person name="Weeks D."/>
            <person name="Yamada T."/>
            <person name="Claverie J.M."/>
            <person name="Grigoriev I."/>
            <person name="Van Etten J."/>
            <person name="Lomsadze A."/>
            <person name="Borodovsky M."/>
        </authorList>
    </citation>
    <scope>NUCLEOTIDE SEQUENCE [LARGE SCALE GENOMIC DNA]</scope>
    <source>
        <strain evidence="2 3">C-169</strain>
    </source>
</reference>
<protein>
    <submittedName>
        <fullName evidence="2">Uncharacterized protein</fullName>
    </submittedName>
</protein>
<dbReference type="KEGG" id="csl:COCSUDRAFT_52125"/>
<keyword evidence="3" id="KW-1185">Reference proteome</keyword>
<proteinExistence type="inferred from homology"/>